<name>A0A1M5ZKE0_BUTFI</name>
<evidence type="ECO:0000313" key="3">
    <source>
        <dbReference type="Proteomes" id="UP000184278"/>
    </source>
</evidence>
<dbReference type="AlphaFoldDB" id="A0A1M5ZKE0"/>
<sequence>MTETFNGESNSGKRLSPRGAHFLSNWIMILFLLFIPTTIASILSNGKIVTSQGLLFAGYVISTICSIAYGLILLKISSKDDRYNVAGYCSLVVSAADIIKLILSAVASSAAKAAESSASNYVNTTYSGRMMTYSSTASTADTSLAATLAGVGVLISLVAIVAGLIGTKYEFTAHSSVLKGVDDELSENWLILWKWYIGAIIAMMCSLILVLALGMILIIGAVIVLFITNIVKIVFLYQTSKAFGEYNLRLKRERHNSRMA</sequence>
<dbReference type="RefSeq" id="WP_073388018.1">
    <property type="nucleotide sequence ID" value="NZ_FQXK01000019.1"/>
</dbReference>
<reference evidence="3" key="1">
    <citation type="submission" date="2016-11" db="EMBL/GenBank/DDBJ databases">
        <authorList>
            <person name="Varghese N."/>
            <person name="Submissions S."/>
        </authorList>
    </citation>
    <scope>NUCLEOTIDE SEQUENCE [LARGE SCALE GENOMIC DNA]</scope>
    <source>
        <strain evidence="3">DSM 3071</strain>
    </source>
</reference>
<feature type="transmembrane region" description="Helical" evidence="1">
    <location>
        <begin position="55"/>
        <end position="74"/>
    </location>
</feature>
<feature type="transmembrane region" description="Helical" evidence="1">
    <location>
        <begin position="23"/>
        <end position="43"/>
    </location>
</feature>
<dbReference type="EMBL" id="FQXK01000019">
    <property type="protein sequence ID" value="SHI24700.1"/>
    <property type="molecule type" value="Genomic_DNA"/>
</dbReference>
<evidence type="ECO:0000256" key="1">
    <source>
        <dbReference type="SAM" id="Phobius"/>
    </source>
</evidence>
<evidence type="ECO:0008006" key="4">
    <source>
        <dbReference type="Google" id="ProtNLM"/>
    </source>
</evidence>
<accession>A0A1M5ZKE0</accession>
<feature type="transmembrane region" description="Helical" evidence="1">
    <location>
        <begin position="195"/>
        <end position="228"/>
    </location>
</feature>
<keyword evidence="3" id="KW-1185">Reference proteome</keyword>
<dbReference type="Proteomes" id="UP000184278">
    <property type="component" value="Unassembled WGS sequence"/>
</dbReference>
<protein>
    <recommendedName>
        <fullName evidence="4">Transmembrane protein</fullName>
    </recommendedName>
</protein>
<organism evidence="2 3">
    <name type="scientific">Butyrivibrio fibrisolvens DSM 3071</name>
    <dbReference type="NCBI Taxonomy" id="1121131"/>
    <lineage>
        <taxon>Bacteria</taxon>
        <taxon>Bacillati</taxon>
        <taxon>Bacillota</taxon>
        <taxon>Clostridia</taxon>
        <taxon>Lachnospirales</taxon>
        <taxon>Lachnospiraceae</taxon>
        <taxon>Butyrivibrio</taxon>
    </lineage>
</organism>
<proteinExistence type="predicted"/>
<gene>
    <name evidence="2" type="ORF">SAMN02745229_02379</name>
</gene>
<feature type="transmembrane region" description="Helical" evidence="1">
    <location>
        <begin position="144"/>
        <end position="165"/>
    </location>
</feature>
<keyword evidence="1" id="KW-0812">Transmembrane</keyword>
<dbReference type="GeneID" id="89510280"/>
<evidence type="ECO:0000313" key="2">
    <source>
        <dbReference type="EMBL" id="SHI24700.1"/>
    </source>
</evidence>
<keyword evidence="1" id="KW-1133">Transmembrane helix</keyword>
<dbReference type="STRING" id="1121131.SAMN02745229_02379"/>
<dbReference type="OrthoDB" id="16334at830"/>
<keyword evidence="1" id="KW-0472">Membrane</keyword>